<feature type="region of interest" description="Disordered" evidence="1">
    <location>
        <begin position="352"/>
        <end position="407"/>
    </location>
</feature>
<feature type="region of interest" description="Disordered" evidence="1">
    <location>
        <begin position="509"/>
        <end position="536"/>
    </location>
</feature>
<reference evidence="2 3" key="1">
    <citation type="submission" date="2019-02" db="EMBL/GenBank/DDBJ databases">
        <title>Genome sequencing of the rare red list fungi Bondarzewia mesenterica.</title>
        <authorList>
            <person name="Buettner E."/>
            <person name="Kellner H."/>
        </authorList>
    </citation>
    <scope>NUCLEOTIDE SEQUENCE [LARGE SCALE GENOMIC DNA]</scope>
    <source>
        <strain evidence="2 3">DSM 108281</strain>
    </source>
</reference>
<evidence type="ECO:0000313" key="2">
    <source>
        <dbReference type="EMBL" id="THH12899.1"/>
    </source>
</evidence>
<comment type="caution">
    <text evidence="2">The sequence shown here is derived from an EMBL/GenBank/DDBJ whole genome shotgun (WGS) entry which is preliminary data.</text>
</comment>
<evidence type="ECO:0000256" key="1">
    <source>
        <dbReference type="SAM" id="MobiDB-lite"/>
    </source>
</evidence>
<feature type="compositionally biased region" description="Basic residues" evidence="1">
    <location>
        <begin position="150"/>
        <end position="159"/>
    </location>
</feature>
<name>A0A4S4LLE8_9AGAM</name>
<dbReference type="Proteomes" id="UP000310158">
    <property type="component" value="Unassembled WGS sequence"/>
</dbReference>
<dbReference type="EMBL" id="SGPL01000405">
    <property type="protein sequence ID" value="THH12899.1"/>
    <property type="molecule type" value="Genomic_DNA"/>
</dbReference>
<organism evidence="2 3">
    <name type="scientific">Bondarzewia mesenterica</name>
    <dbReference type="NCBI Taxonomy" id="1095465"/>
    <lineage>
        <taxon>Eukaryota</taxon>
        <taxon>Fungi</taxon>
        <taxon>Dikarya</taxon>
        <taxon>Basidiomycota</taxon>
        <taxon>Agaricomycotina</taxon>
        <taxon>Agaricomycetes</taxon>
        <taxon>Russulales</taxon>
        <taxon>Bondarzewiaceae</taxon>
        <taxon>Bondarzewia</taxon>
    </lineage>
</organism>
<feature type="compositionally biased region" description="Low complexity" evidence="1">
    <location>
        <begin position="107"/>
        <end position="132"/>
    </location>
</feature>
<feature type="region of interest" description="Disordered" evidence="1">
    <location>
        <begin position="420"/>
        <end position="463"/>
    </location>
</feature>
<feature type="compositionally biased region" description="Low complexity" evidence="1">
    <location>
        <begin position="420"/>
        <end position="429"/>
    </location>
</feature>
<feature type="region of interest" description="Disordered" evidence="1">
    <location>
        <begin position="76"/>
        <end position="175"/>
    </location>
</feature>
<gene>
    <name evidence="2" type="ORF">EW146_g7270</name>
</gene>
<proteinExistence type="predicted"/>
<evidence type="ECO:0000313" key="3">
    <source>
        <dbReference type="Proteomes" id="UP000310158"/>
    </source>
</evidence>
<sequence>MLRSGIAGRCSGCLVVAVDPAGATPFISTSAVLLSASQGPRKALRTPVLLSVRPVTSKRRLQVDNSVWPSFAHRETQETAMSVPSYRLETQRRPPPPPLRLQHSSGKRSSSLAGASSPISEPLLYDLPSAAPLSPPPTASPTSPSYPGRSRIRQPRSRRTSPPPTSRARSATPSRVLTDIEEFARYCRRWYFDQDEEAGKHMANTLATLPPSQRAPFSRLQASIRSAYHASVNARRTAEFRAHLSVTHPGGSLMPHSRADPRGSTAKKERLERFDRFVRSWCTMGMPGTKPFFEGLWALMRLQVVPEQLGGAGERRIEWEIDDAVFMEAAGKDFMLEAIDVLKGVLGFEEVPSKRNSTSSSVRSLTYRPPSPMHSQAQSQPFHSKPPVPARRTDSGSPIFAKRPRAPSDPFLDALPVSHSYASSSTKSSPGNLALPLSTSLSDIDSPGPATPAEAEDVFSQPRALPGNGYAETEEACMRTWTSPDLPNPEILTLLKVFPTFVSRQTLTRFPKSQGSRRLPDIEEGEEEEDGSKNEISVGTGKMWVGAQRRSKGWDGGWPPADFLSFRDLFLPESSVLNYNSLAHSPARPPSIAFSDIAILHICSCGSVSPTFPFSRWALVVIRVTHSIFHMHPPPTNRGISHAFCHPSVSIPSNFIPDTYIHTQDRQTSFALHPSAGYPSAFVRSSEMLNASRVGQLFEAYIYIMRTHQGVVLGRAQPIAQRSPIV</sequence>
<feature type="region of interest" description="Disordered" evidence="1">
    <location>
        <begin position="246"/>
        <end position="266"/>
    </location>
</feature>
<dbReference type="AlphaFoldDB" id="A0A4S4LLE8"/>
<feature type="compositionally biased region" description="Low complexity" evidence="1">
    <location>
        <begin position="166"/>
        <end position="175"/>
    </location>
</feature>
<feature type="compositionally biased region" description="Basic and acidic residues" evidence="1">
    <location>
        <begin position="257"/>
        <end position="266"/>
    </location>
</feature>
<accession>A0A4S4LLE8</accession>
<dbReference type="OrthoDB" id="2568455at2759"/>
<feature type="compositionally biased region" description="Low complexity" evidence="1">
    <location>
        <begin position="140"/>
        <end position="149"/>
    </location>
</feature>
<feature type="compositionally biased region" description="Low complexity" evidence="1">
    <location>
        <begin position="354"/>
        <end position="364"/>
    </location>
</feature>
<keyword evidence="3" id="KW-1185">Reference proteome</keyword>
<protein>
    <submittedName>
        <fullName evidence="2">Uncharacterized protein</fullName>
    </submittedName>
</protein>
<feature type="compositionally biased region" description="Polar residues" evidence="1">
    <location>
        <begin position="373"/>
        <end position="382"/>
    </location>
</feature>